<evidence type="ECO:0000313" key="2">
    <source>
        <dbReference type="EMBL" id="CAL7941180.1"/>
    </source>
</evidence>
<protein>
    <submittedName>
        <fullName evidence="2">Uncharacterized protein</fullName>
    </submittedName>
</protein>
<comment type="caution">
    <text evidence="2">The sequence shown here is derived from an EMBL/GenBank/DDBJ whole genome shotgun (WGS) entry which is preliminary data.</text>
</comment>
<accession>A0ABP1NJJ1</accession>
<dbReference type="EMBL" id="CAXAJV020001292">
    <property type="protein sequence ID" value="CAL7941180.1"/>
    <property type="molecule type" value="Genomic_DNA"/>
</dbReference>
<keyword evidence="1" id="KW-0472">Membrane</keyword>
<proteinExistence type="predicted"/>
<reference evidence="2 3" key="1">
    <citation type="submission" date="2024-08" db="EMBL/GenBank/DDBJ databases">
        <authorList>
            <person name="Will J Nash"/>
            <person name="Angela Man"/>
            <person name="Seanna McTaggart"/>
            <person name="Kendall Baker"/>
            <person name="Tom Barker"/>
            <person name="Leah Catchpole"/>
            <person name="Alex Durrant"/>
            <person name="Karim Gharbi"/>
            <person name="Naomi Irish"/>
            <person name="Gemy Kaithakottil"/>
            <person name="Debby Ku"/>
            <person name="Aaliyah Providence"/>
            <person name="Felix Shaw"/>
            <person name="David Swarbreck"/>
            <person name="Chris Watkins"/>
            <person name="Ann M. McCartney"/>
            <person name="Giulio Formenti"/>
            <person name="Alice Mouton"/>
            <person name="Noel Vella"/>
            <person name="Bjorn M von Reumont"/>
            <person name="Adriana Vella"/>
            <person name="Wilfried Haerty"/>
        </authorList>
    </citation>
    <scope>NUCLEOTIDE SEQUENCE [LARGE SCALE GENOMIC DNA]</scope>
</reference>
<keyword evidence="1" id="KW-1133">Transmembrane helix</keyword>
<evidence type="ECO:0000313" key="3">
    <source>
        <dbReference type="Proteomes" id="UP001642520"/>
    </source>
</evidence>
<sequence>MSSTYYCIWGLCNSQQFCCGDNMCCDDTDLNSLLLTVIIFGIIIVMILGGTCFYCTPRRMYAPFLKKYFKISYTLMSTQQENKASTSMNQGSVIEGCVVQVEKTKTVV</sequence>
<keyword evidence="1" id="KW-0812">Transmembrane</keyword>
<dbReference type="Proteomes" id="UP001642520">
    <property type="component" value="Unassembled WGS sequence"/>
</dbReference>
<keyword evidence="3" id="KW-1185">Reference proteome</keyword>
<gene>
    <name evidence="2" type="ORF">XYLVIOL_LOCUS4863</name>
</gene>
<evidence type="ECO:0000256" key="1">
    <source>
        <dbReference type="SAM" id="Phobius"/>
    </source>
</evidence>
<name>A0ABP1NJJ1_XYLVO</name>
<organism evidence="2 3">
    <name type="scientific">Xylocopa violacea</name>
    <name type="common">Violet carpenter bee</name>
    <name type="synonym">Apis violacea</name>
    <dbReference type="NCBI Taxonomy" id="135666"/>
    <lineage>
        <taxon>Eukaryota</taxon>
        <taxon>Metazoa</taxon>
        <taxon>Ecdysozoa</taxon>
        <taxon>Arthropoda</taxon>
        <taxon>Hexapoda</taxon>
        <taxon>Insecta</taxon>
        <taxon>Pterygota</taxon>
        <taxon>Neoptera</taxon>
        <taxon>Endopterygota</taxon>
        <taxon>Hymenoptera</taxon>
        <taxon>Apocrita</taxon>
        <taxon>Aculeata</taxon>
        <taxon>Apoidea</taxon>
        <taxon>Anthophila</taxon>
        <taxon>Apidae</taxon>
        <taxon>Xylocopa</taxon>
        <taxon>Xylocopa</taxon>
    </lineage>
</organism>
<feature type="transmembrane region" description="Helical" evidence="1">
    <location>
        <begin position="33"/>
        <end position="56"/>
    </location>
</feature>